<evidence type="ECO:0000259" key="1">
    <source>
        <dbReference type="Pfam" id="PF13601"/>
    </source>
</evidence>
<dbReference type="Proteomes" id="UP000653308">
    <property type="component" value="Unassembled WGS sequence"/>
</dbReference>
<dbReference type="EMBL" id="BMWE01000008">
    <property type="protein sequence ID" value="GGY22044.1"/>
    <property type="molecule type" value="Genomic_DNA"/>
</dbReference>
<name>A0ABQ2ZPF4_9ACTN</name>
<sequence length="101" mass="10813">MTASGLDEVIHPTHRLQICAMLAAVESMEFSAVRDALGVSDSVLSKQMKVLQTAGYATVRKAPMNSRTHTWLALTDAGRTALAGHLAELRRIAALADPAKQ</sequence>
<reference evidence="3" key="1">
    <citation type="journal article" date="2019" name="Int. J. Syst. Evol. Microbiol.">
        <title>The Global Catalogue of Microorganisms (GCM) 10K type strain sequencing project: providing services to taxonomists for standard genome sequencing and annotation.</title>
        <authorList>
            <consortium name="The Broad Institute Genomics Platform"/>
            <consortium name="The Broad Institute Genome Sequencing Center for Infectious Disease"/>
            <person name="Wu L."/>
            <person name="Ma J."/>
        </authorList>
    </citation>
    <scope>NUCLEOTIDE SEQUENCE [LARGE SCALE GENOMIC DNA]</scope>
    <source>
        <strain evidence="3">JCM 4957</strain>
    </source>
</reference>
<keyword evidence="3" id="KW-1185">Reference proteome</keyword>
<dbReference type="InterPro" id="IPR036390">
    <property type="entry name" value="WH_DNA-bd_sf"/>
</dbReference>
<dbReference type="InterPro" id="IPR036388">
    <property type="entry name" value="WH-like_DNA-bd_sf"/>
</dbReference>
<evidence type="ECO:0000313" key="2">
    <source>
        <dbReference type="EMBL" id="GGY22044.1"/>
    </source>
</evidence>
<dbReference type="PANTHER" id="PTHR37318">
    <property type="entry name" value="BSL7504 PROTEIN"/>
    <property type="match status" value="1"/>
</dbReference>
<dbReference type="InterPro" id="IPR027395">
    <property type="entry name" value="WH_DNA-bd_dom"/>
</dbReference>
<dbReference type="RefSeq" id="WP_190198387.1">
    <property type="nucleotide sequence ID" value="NZ_BMWE01000008.1"/>
</dbReference>
<dbReference type="Pfam" id="PF13601">
    <property type="entry name" value="HTH_34"/>
    <property type="match status" value="1"/>
</dbReference>
<accession>A0ABQ2ZPF4</accession>
<comment type="caution">
    <text evidence="2">The sequence shown here is derived from an EMBL/GenBank/DDBJ whole genome shotgun (WGS) entry which is preliminary data.</text>
</comment>
<gene>
    <name evidence="2" type="ORF">GCM10010384_30900</name>
</gene>
<dbReference type="Gene3D" id="1.10.10.10">
    <property type="entry name" value="Winged helix-like DNA-binding domain superfamily/Winged helix DNA-binding domain"/>
    <property type="match status" value="1"/>
</dbReference>
<dbReference type="PANTHER" id="PTHR37318:SF1">
    <property type="entry name" value="BSL7504 PROTEIN"/>
    <property type="match status" value="1"/>
</dbReference>
<dbReference type="SUPFAM" id="SSF46785">
    <property type="entry name" value="Winged helix' DNA-binding domain"/>
    <property type="match status" value="1"/>
</dbReference>
<evidence type="ECO:0000313" key="3">
    <source>
        <dbReference type="Proteomes" id="UP000653308"/>
    </source>
</evidence>
<organism evidence="2 3">
    <name type="scientific">Streptomyces djakartensis</name>
    <dbReference type="NCBI Taxonomy" id="68193"/>
    <lineage>
        <taxon>Bacteria</taxon>
        <taxon>Bacillati</taxon>
        <taxon>Actinomycetota</taxon>
        <taxon>Actinomycetes</taxon>
        <taxon>Kitasatosporales</taxon>
        <taxon>Streptomycetaceae</taxon>
        <taxon>Streptomyces</taxon>
    </lineage>
</organism>
<proteinExistence type="predicted"/>
<protein>
    <submittedName>
        <fullName evidence="2">Transcriptional regulator</fullName>
    </submittedName>
</protein>
<feature type="domain" description="Winged helix DNA-binding" evidence="1">
    <location>
        <begin position="15"/>
        <end position="92"/>
    </location>
</feature>